<dbReference type="STRING" id="351656.Xvie_00737"/>
<accession>A0A1Y2SJ49</accession>
<sequence>MNPIFLPAPESTTPASQEAIFIVQVTGLIQHPQRPQSLREETLTVCETDSVTEAVQRLKVIHLLGDWPIPEMPSAQCRRAFFPLTVMIYDAKDNKVLGGRFYDEIVWAQPITVTSERLSLVQKQQRLCQSATFELSWQNAEAARVLWHEANLLSLHVVSPRYQHHHEVQDILRHSTTLSV</sequence>
<dbReference type="OrthoDB" id="6867088at2"/>
<dbReference type="EMBL" id="MUBJ01000002">
    <property type="protein sequence ID" value="OTA18052.1"/>
    <property type="molecule type" value="Genomic_DNA"/>
</dbReference>
<comment type="caution">
    <text evidence="1">The sequence shown here is derived from an EMBL/GenBank/DDBJ whole genome shotgun (WGS) entry which is preliminary data.</text>
</comment>
<organism evidence="1 2">
    <name type="scientific">Xenorhabdus vietnamensis</name>
    <dbReference type="NCBI Taxonomy" id="351656"/>
    <lineage>
        <taxon>Bacteria</taxon>
        <taxon>Pseudomonadati</taxon>
        <taxon>Pseudomonadota</taxon>
        <taxon>Gammaproteobacteria</taxon>
        <taxon>Enterobacterales</taxon>
        <taxon>Morganellaceae</taxon>
        <taxon>Xenorhabdus</taxon>
    </lineage>
</organism>
<keyword evidence="2" id="KW-1185">Reference proteome</keyword>
<dbReference type="Proteomes" id="UP000194350">
    <property type="component" value="Unassembled WGS sequence"/>
</dbReference>
<dbReference type="RefSeq" id="WP_086108002.1">
    <property type="nucleotide sequence ID" value="NZ_CAWNGD010000062.1"/>
</dbReference>
<protein>
    <submittedName>
        <fullName evidence="1">Uncharacterized protein</fullName>
    </submittedName>
</protein>
<evidence type="ECO:0000313" key="1">
    <source>
        <dbReference type="EMBL" id="OTA18052.1"/>
    </source>
</evidence>
<proteinExistence type="predicted"/>
<dbReference type="AlphaFoldDB" id="A0A1Y2SJ49"/>
<evidence type="ECO:0000313" key="2">
    <source>
        <dbReference type="Proteomes" id="UP000194350"/>
    </source>
</evidence>
<name>A0A1Y2SJ49_9GAMM</name>
<reference evidence="1 2" key="1">
    <citation type="submission" date="2016-10" db="EMBL/GenBank/DDBJ databases">
        <title>Systematic genetic and metabolomic analysis of Xenorhabdus and Photorhabdus spp., highlights the requirements for a dual symbiotic and pathogenic life style.</title>
        <authorList>
            <person name="Tobias N.J."/>
            <person name="Wolff H."/>
            <person name="Djahanschiri B."/>
            <person name="Pidot S.J."/>
            <person name="Stinear T.P."/>
            <person name="Ebersberger I."/>
            <person name="Bode H.B."/>
        </authorList>
    </citation>
    <scope>NUCLEOTIDE SEQUENCE [LARGE SCALE GENOMIC DNA]</scope>
    <source>
        <strain evidence="1 2">DSM 22392</strain>
    </source>
</reference>
<gene>
    <name evidence="1" type="ORF">Xvie_00737</name>
</gene>